<accession>A0ABW9XH78</accession>
<sequence length="119" mass="13156">MSDAGVGRGEISPLAIWRGRGYGVGMITIAGHEFADTKLCIVCHHVLDGEPVLTFAHDDDGDLQFACGAEDHAMGDWSLVELADLDKEEFDLEGLPRVEKGHVVIRESEDEDWELVEYE</sequence>
<reference evidence="2" key="1">
    <citation type="submission" date="2020-01" db="EMBL/GenBank/DDBJ databases">
        <title>Sphingomonas sp. strain CSW-10.</title>
        <authorList>
            <person name="Chen W.-M."/>
        </authorList>
    </citation>
    <scope>NUCLEOTIDE SEQUENCE [LARGE SCALE GENOMIC DNA]</scope>
    <source>
        <strain evidence="2">FSY-8</strain>
    </source>
</reference>
<protein>
    <submittedName>
        <fullName evidence="1">Uncharacterized protein</fullName>
    </submittedName>
</protein>
<comment type="caution">
    <text evidence="1">The sequence shown here is derived from an EMBL/GenBank/DDBJ whole genome shotgun (WGS) entry which is preliminary data.</text>
</comment>
<dbReference type="Proteomes" id="UP000753724">
    <property type="component" value="Unassembled WGS sequence"/>
</dbReference>
<dbReference type="RefSeq" id="WP_161720408.1">
    <property type="nucleotide sequence ID" value="NZ_JAAAPO010000007.1"/>
</dbReference>
<proteinExistence type="predicted"/>
<evidence type="ECO:0000313" key="1">
    <source>
        <dbReference type="EMBL" id="NBC37895.1"/>
    </source>
</evidence>
<organism evidence="1 2">
    <name type="scientific">Novosphingobium ovatum</name>
    <dbReference type="NCBI Taxonomy" id="1908523"/>
    <lineage>
        <taxon>Bacteria</taxon>
        <taxon>Pseudomonadati</taxon>
        <taxon>Pseudomonadota</taxon>
        <taxon>Alphaproteobacteria</taxon>
        <taxon>Sphingomonadales</taxon>
        <taxon>Sphingomonadaceae</taxon>
        <taxon>Novosphingobium</taxon>
    </lineage>
</organism>
<name>A0ABW9XH78_9SPHN</name>
<keyword evidence="2" id="KW-1185">Reference proteome</keyword>
<gene>
    <name evidence="1" type="ORF">GTZ99_15170</name>
</gene>
<dbReference type="EMBL" id="JAAAPO010000007">
    <property type="protein sequence ID" value="NBC37895.1"/>
    <property type="molecule type" value="Genomic_DNA"/>
</dbReference>
<evidence type="ECO:0000313" key="2">
    <source>
        <dbReference type="Proteomes" id="UP000753724"/>
    </source>
</evidence>